<evidence type="ECO:0000259" key="1">
    <source>
        <dbReference type="PROSITE" id="PS50995"/>
    </source>
</evidence>
<proteinExistence type="predicted"/>
<dbReference type="RefSeq" id="WP_269315676.1">
    <property type="nucleotide sequence ID" value="NZ_CP098251.1"/>
</dbReference>
<dbReference type="Gene3D" id="1.10.10.10">
    <property type="entry name" value="Winged helix-like DNA-binding domain superfamily/Winged helix DNA-binding domain"/>
    <property type="match status" value="1"/>
</dbReference>
<dbReference type="GO" id="GO:0006950">
    <property type="term" value="P:response to stress"/>
    <property type="evidence" value="ECO:0007669"/>
    <property type="project" value="TreeGrafter"/>
</dbReference>
<reference evidence="2" key="1">
    <citation type="journal article" date="2022" name="Front. Microbiol.">
        <title>New perspectives on an old grouping: The genomic and phenotypic variability of Oxalobacter formigenes and the implications for calcium oxalate stone prevention.</title>
        <authorList>
            <person name="Chmiel J.A."/>
            <person name="Carr C."/>
            <person name="Stuivenberg G.A."/>
            <person name="Venema R."/>
            <person name="Chanyi R.M."/>
            <person name="Al K.F."/>
            <person name="Giguere D."/>
            <person name="Say H."/>
            <person name="Akouris P.P."/>
            <person name="Dominguez Romero S.A."/>
            <person name="Kwong A."/>
            <person name="Tai V."/>
            <person name="Koval S.F."/>
            <person name="Razvi H."/>
            <person name="Bjazevic J."/>
            <person name="Burton J.P."/>
        </authorList>
    </citation>
    <scope>NUCLEOTIDE SEQUENCE</scope>
    <source>
        <strain evidence="2">OxK</strain>
    </source>
</reference>
<dbReference type="PRINTS" id="PR00598">
    <property type="entry name" value="HTHMARR"/>
</dbReference>
<feature type="domain" description="HTH marR-type" evidence="1">
    <location>
        <begin position="8"/>
        <end position="141"/>
    </location>
</feature>
<dbReference type="InterPro" id="IPR000835">
    <property type="entry name" value="HTH_MarR-typ"/>
</dbReference>
<dbReference type="InterPro" id="IPR036390">
    <property type="entry name" value="WH_DNA-bd_sf"/>
</dbReference>
<accession>A0A9E9NTK5</accession>
<dbReference type="InterPro" id="IPR039422">
    <property type="entry name" value="MarR/SlyA-like"/>
</dbReference>
<gene>
    <name evidence="2" type="ORF">NB646_07505</name>
</gene>
<protein>
    <submittedName>
        <fullName evidence="2">MarR family transcriptional regulator</fullName>
    </submittedName>
</protein>
<organism evidence="2">
    <name type="scientific">Oxalobacter aliiformigenes</name>
    <dbReference type="NCBI Taxonomy" id="2946593"/>
    <lineage>
        <taxon>Bacteria</taxon>
        <taxon>Pseudomonadati</taxon>
        <taxon>Pseudomonadota</taxon>
        <taxon>Betaproteobacteria</taxon>
        <taxon>Burkholderiales</taxon>
        <taxon>Oxalobacteraceae</taxon>
        <taxon>Oxalobacter</taxon>
    </lineage>
</organism>
<dbReference type="SUPFAM" id="SSF46785">
    <property type="entry name" value="Winged helix' DNA-binding domain"/>
    <property type="match status" value="1"/>
</dbReference>
<sequence>MENPDQLFMRFTNALTRGARAYKTSADKVASRYGLSQATAWPAVMIDQMGDRVRPGEVADALGLDPSSVVRVIDQLIAARLLIREEDANDRRARLLTLTDDGRQRVKQIGEAMRPFRRKLFEDIDREDLEAALRVLEKLRTAIKLG</sequence>
<dbReference type="PANTHER" id="PTHR33164">
    <property type="entry name" value="TRANSCRIPTIONAL REGULATOR, MARR FAMILY"/>
    <property type="match status" value="1"/>
</dbReference>
<evidence type="ECO:0000313" key="2">
    <source>
        <dbReference type="EMBL" id="WAV90692.1"/>
    </source>
</evidence>
<dbReference type="PROSITE" id="PS50995">
    <property type="entry name" value="HTH_MARR_2"/>
    <property type="match status" value="1"/>
</dbReference>
<dbReference type="AlphaFoldDB" id="A0A9E9NTK5"/>
<dbReference type="InterPro" id="IPR036388">
    <property type="entry name" value="WH-like_DNA-bd_sf"/>
</dbReference>
<name>A0A9E9NTK5_9BURK</name>
<dbReference type="PANTHER" id="PTHR33164:SF43">
    <property type="entry name" value="HTH-TYPE TRANSCRIPTIONAL REPRESSOR YETL"/>
    <property type="match status" value="1"/>
</dbReference>
<dbReference type="EMBL" id="CP098251">
    <property type="protein sequence ID" value="WAV90692.1"/>
    <property type="molecule type" value="Genomic_DNA"/>
</dbReference>
<dbReference type="Pfam" id="PF12802">
    <property type="entry name" value="MarR_2"/>
    <property type="match status" value="1"/>
</dbReference>
<dbReference type="SMART" id="SM00347">
    <property type="entry name" value="HTH_MARR"/>
    <property type="match status" value="1"/>
</dbReference>
<dbReference type="GO" id="GO:0003700">
    <property type="term" value="F:DNA-binding transcription factor activity"/>
    <property type="evidence" value="ECO:0007669"/>
    <property type="project" value="InterPro"/>
</dbReference>
<dbReference type="Proteomes" id="UP001164819">
    <property type="component" value="Chromosome"/>
</dbReference>